<dbReference type="GO" id="GO:0044550">
    <property type="term" value="P:secondary metabolite biosynthetic process"/>
    <property type="evidence" value="ECO:0007669"/>
    <property type="project" value="TreeGrafter"/>
</dbReference>
<keyword evidence="2" id="KW-0012">Acyltransferase</keyword>
<dbReference type="AlphaFoldDB" id="A0A1B1U5N5"/>
<dbReference type="InterPro" id="IPR013747">
    <property type="entry name" value="ACP_syn_III_C"/>
</dbReference>
<evidence type="ECO:0000256" key="1">
    <source>
        <dbReference type="ARBA" id="ARBA00022679"/>
    </source>
</evidence>
<organism evidence="5 6">
    <name type="scientific">Helicobacter enhydrae</name>
    <dbReference type="NCBI Taxonomy" id="222136"/>
    <lineage>
        <taxon>Bacteria</taxon>
        <taxon>Pseudomonadati</taxon>
        <taxon>Campylobacterota</taxon>
        <taxon>Epsilonproteobacteria</taxon>
        <taxon>Campylobacterales</taxon>
        <taxon>Helicobacteraceae</taxon>
        <taxon>Helicobacter</taxon>
    </lineage>
</organism>
<evidence type="ECO:0000313" key="6">
    <source>
        <dbReference type="Proteomes" id="UP000092884"/>
    </source>
</evidence>
<keyword evidence="1" id="KW-0808">Transferase</keyword>
<sequence>MKTIFHSGAIQSIACCIPSNAVKLEDQAQQFYNGDIKKAQRIKKSIGLDTRYIADNQTTTLDLCFQASKTLLKTSNAPIDVLIFVTQTPDFSQPNNAHLLHGKLNLSQNCACFDLNQGCSGYVYGLFLAFMLLSSGAENILLCVGDTMSKVLHPNDSNTTPIFGDAGSATLISNTNAKSYFTLHSDGAGWENIIVPNSGFRKNPYLSKNYQYPSFLCMDGAEVFNFSIEKEPKAIEEILQFSQNKIEDIDYIFFHQANAYIISNIARRLELDVSKAPSECVGKYGNTSSASIPLAICDLLSQKREKNLRVILSGFGVGLSWATALIHLDKHTQIFHPIFYNKELE</sequence>
<dbReference type="GO" id="GO:0006633">
    <property type="term" value="P:fatty acid biosynthetic process"/>
    <property type="evidence" value="ECO:0007669"/>
    <property type="project" value="InterPro"/>
</dbReference>
<dbReference type="PANTHER" id="PTHR34069:SF2">
    <property type="entry name" value="BETA-KETOACYL-[ACYL-CARRIER-PROTEIN] SYNTHASE III"/>
    <property type="match status" value="1"/>
</dbReference>
<dbReference type="PANTHER" id="PTHR34069">
    <property type="entry name" value="3-OXOACYL-[ACYL-CARRIER-PROTEIN] SYNTHASE 3"/>
    <property type="match status" value="1"/>
</dbReference>
<dbReference type="STRING" id="222136.BBW65_03960"/>
<feature type="domain" description="Beta-ketoacyl-[acyl-carrier-protein] synthase III N-terminal" evidence="4">
    <location>
        <begin position="113"/>
        <end position="186"/>
    </location>
</feature>
<protein>
    <recommendedName>
        <fullName evidence="7">3-oxoacyl-ACP synthase</fullName>
    </recommendedName>
</protein>
<evidence type="ECO:0000256" key="2">
    <source>
        <dbReference type="ARBA" id="ARBA00023315"/>
    </source>
</evidence>
<feature type="domain" description="Beta-ketoacyl-[acyl-carrier-protein] synthase III C-terminal" evidence="3">
    <location>
        <begin position="240"/>
        <end position="327"/>
    </location>
</feature>
<dbReference type="InterPro" id="IPR013751">
    <property type="entry name" value="ACP_syn_III_N"/>
</dbReference>
<dbReference type="OrthoDB" id="9815506at2"/>
<dbReference type="Pfam" id="PF08541">
    <property type="entry name" value="ACP_syn_III_C"/>
    <property type="match status" value="1"/>
</dbReference>
<evidence type="ECO:0000259" key="4">
    <source>
        <dbReference type="Pfam" id="PF08545"/>
    </source>
</evidence>
<dbReference type="Pfam" id="PF08545">
    <property type="entry name" value="ACP_syn_III"/>
    <property type="match status" value="1"/>
</dbReference>
<dbReference type="SUPFAM" id="SSF53901">
    <property type="entry name" value="Thiolase-like"/>
    <property type="match status" value="1"/>
</dbReference>
<accession>A0A1B1U5N5</accession>
<gene>
    <name evidence="5" type="ORF">BBW65_03960</name>
</gene>
<proteinExistence type="predicted"/>
<keyword evidence="6" id="KW-1185">Reference proteome</keyword>
<dbReference type="EMBL" id="CP016503">
    <property type="protein sequence ID" value="ANV98005.1"/>
    <property type="molecule type" value="Genomic_DNA"/>
</dbReference>
<evidence type="ECO:0008006" key="7">
    <source>
        <dbReference type="Google" id="ProtNLM"/>
    </source>
</evidence>
<dbReference type="GO" id="GO:0004315">
    <property type="term" value="F:3-oxoacyl-[acyl-carrier-protein] synthase activity"/>
    <property type="evidence" value="ECO:0007669"/>
    <property type="project" value="InterPro"/>
</dbReference>
<dbReference type="Proteomes" id="UP000092884">
    <property type="component" value="Chromosome"/>
</dbReference>
<dbReference type="CDD" id="cd00830">
    <property type="entry name" value="KAS_III"/>
    <property type="match status" value="1"/>
</dbReference>
<reference evidence="6" key="1">
    <citation type="submission" date="2016-07" db="EMBL/GenBank/DDBJ databases">
        <authorList>
            <person name="Florea S."/>
            <person name="Webb J.S."/>
            <person name="Jaromczyk J."/>
            <person name="Schardl C.L."/>
        </authorList>
    </citation>
    <scope>NUCLEOTIDE SEQUENCE [LARGE SCALE GENOMIC DNA]</scope>
    <source>
        <strain evidence="6">MIT 01-6242</strain>
    </source>
</reference>
<dbReference type="Gene3D" id="3.40.47.10">
    <property type="match status" value="1"/>
</dbReference>
<dbReference type="InterPro" id="IPR016039">
    <property type="entry name" value="Thiolase-like"/>
</dbReference>
<evidence type="ECO:0000259" key="3">
    <source>
        <dbReference type="Pfam" id="PF08541"/>
    </source>
</evidence>
<evidence type="ECO:0000313" key="5">
    <source>
        <dbReference type="EMBL" id="ANV98005.1"/>
    </source>
</evidence>
<dbReference type="KEGG" id="het:BBW65_03960"/>
<name>A0A1B1U5N5_9HELI</name>